<evidence type="ECO:0000256" key="1">
    <source>
        <dbReference type="SAM" id="Phobius"/>
    </source>
</evidence>
<accession>A0A1U7CJ19</accession>
<keyword evidence="3" id="KW-1185">Reference proteome</keyword>
<name>A0A1U7CJ19_9BACT</name>
<keyword evidence="1" id="KW-0812">Transmembrane</keyword>
<feature type="transmembrane region" description="Helical" evidence="1">
    <location>
        <begin position="30"/>
        <end position="58"/>
    </location>
</feature>
<keyword evidence="1" id="KW-1133">Transmembrane helix</keyword>
<dbReference type="EMBL" id="CP019082">
    <property type="protein sequence ID" value="APW58940.1"/>
    <property type="molecule type" value="Genomic_DNA"/>
</dbReference>
<reference evidence="3" key="1">
    <citation type="submission" date="2016-12" db="EMBL/GenBank/DDBJ databases">
        <title>Comparative genomics of four Isosphaeraceae planctomycetes: a common pool of plasmids and glycoside hydrolase genes.</title>
        <authorList>
            <person name="Ivanova A."/>
        </authorList>
    </citation>
    <scope>NUCLEOTIDE SEQUENCE [LARGE SCALE GENOMIC DNA]</scope>
    <source>
        <strain evidence="3">PX4</strain>
    </source>
</reference>
<evidence type="ECO:0000313" key="3">
    <source>
        <dbReference type="Proteomes" id="UP000186309"/>
    </source>
</evidence>
<proteinExistence type="predicted"/>
<sequence>MSRRLAIALAASCVINIVLLVVGRGSFGQIIAMIFALGLAVISVGIGFLTYLVARLAVEAPALRRFARRAVILGLVAGSSLVSLPIGSLVNGYDMGQAKSFCDRLRPALKRHRQATGRYPETVSKVTTRDQLPWLLRGEHFYFSSSDGYSFLIRHQWGMLDGVASDSSSAGWREFD</sequence>
<protein>
    <submittedName>
        <fullName evidence="2">Uncharacterized protein</fullName>
    </submittedName>
</protein>
<organism evidence="2 3">
    <name type="scientific">Paludisphaera borealis</name>
    <dbReference type="NCBI Taxonomy" id="1387353"/>
    <lineage>
        <taxon>Bacteria</taxon>
        <taxon>Pseudomonadati</taxon>
        <taxon>Planctomycetota</taxon>
        <taxon>Planctomycetia</taxon>
        <taxon>Isosphaerales</taxon>
        <taxon>Isosphaeraceae</taxon>
        <taxon>Paludisphaera</taxon>
    </lineage>
</organism>
<dbReference type="Proteomes" id="UP000186309">
    <property type="component" value="Chromosome"/>
</dbReference>
<dbReference type="AlphaFoldDB" id="A0A1U7CJ19"/>
<feature type="transmembrane region" description="Helical" evidence="1">
    <location>
        <begin position="70"/>
        <end position="90"/>
    </location>
</feature>
<gene>
    <name evidence="2" type="ORF">BSF38_00352</name>
</gene>
<evidence type="ECO:0000313" key="2">
    <source>
        <dbReference type="EMBL" id="APW58940.1"/>
    </source>
</evidence>
<keyword evidence="1" id="KW-0472">Membrane</keyword>
<dbReference type="KEGG" id="pbor:BSF38_00352"/>